<protein>
    <recommendedName>
        <fullName evidence="2">SCP domain-containing protein</fullName>
    </recommendedName>
</protein>
<dbReference type="InterPro" id="IPR035940">
    <property type="entry name" value="CAP_sf"/>
</dbReference>
<comment type="caution">
    <text evidence="3">The sequence shown here is derived from an EMBL/GenBank/DDBJ whole genome shotgun (WGS) entry which is preliminary data.</text>
</comment>
<organism evidence="3 4">
    <name type="scientific">Fervidicola ferrireducens</name>
    <dbReference type="NCBI Taxonomy" id="520764"/>
    <lineage>
        <taxon>Bacteria</taxon>
        <taxon>Bacillati</taxon>
        <taxon>Bacillota</taxon>
        <taxon>Clostridia</taxon>
        <taxon>Thermosediminibacterales</taxon>
        <taxon>Thermosediminibacteraceae</taxon>
        <taxon>Fervidicola</taxon>
    </lineage>
</organism>
<dbReference type="InterPro" id="IPR014044">
    <property type="entry name" value="CAP_dom"/>
</dbReference>
<evidence type="ECO:0000313" key="4">
    <source>
        <dbReference type="Proteomes" id="UP000070427"/>
    </source>
</evidence>
<evidence type="ECO:0000259" key="2">
    <source>
        <dbReference type="Pfam" id="PF00188"/>
    </source>
</evidence>
<feature type="region of interest" description="Disordered" evidence="1">
    <location>
        <begin position="69"/>
        <end position="88"/>
    </location>
</feature>
<accession>A0A140LBB7</accession>
<dbReference type="STRING" id="520764.AN618_08540"/>
<proteinExistence type="predicted"/>
<gene>
    <name evidence="3" type="ORF">AN618_08540</name>
</gene>
<dbReference type="PANTHER" id="PTHR31157:SF1">
    <property type="entry name" value="SCP DOMAIN-CONTAINING PROTEIN"/>
    <property type="match status" value="1"/>
</dbReference>
<reference evidence="3 4" key="1">
    <citation type="submission" date="2015-12" db="EMBL/GenBank/DDBJ databases">
        <title>Draft genome sequnece of Fervidicola ferrireducens strain Y170.</title>
        <authorList>
            <person name="Patel B.K."/>
        </authorList>
    </citation>
    <scope>NUCLEOTIDE SEQUENCE [LARGE SCALE GENOMIC DNA]</scope>
    <source>
        <strain evidence="3 4">Y170</strain>
    </source>
</reference>
<dbReference type="InParanoid" id="A0A140LBB7"/>
<dbReference type="AlphaFoldDB" id="A0A140LBB7"/>
<dbReference type="FunCoup" id="A0A140LBB7">
    <property type="interactions" value="2"/>
</dbReference>
<dbReference type="NCBIfam" id="TIGR02909">
    <property type="entry name" value="spore_YkwD"/>
    <property type="match status" value="1"/>
</dbReference>
<sequence length="216" mass="23755">MKKALRNFAVLFLIAVLATLPGIAFASGWVNIKITYNGTVKTFRIPLESLLKSGRYTFILNVSKLFEPKPQSESSTANDKPVTTPAQGLTADEKQMLDLVNAERIKAGLKPLQIDMRLVDLARKKSRDMIQNNYFGHTSPVYGTPFEMMKSAGITYRYAGENLAGAPTVQKAHEGLMNSPGHRANILSPNYNRIGIGVVEGGPYGKMFTQLFIGTE</sequence>
<dbReference type="InterPro" id="IPR014258">
    <property type="entry name" value="CAP_domain_YkwD-like"/>
</dbReference>
<dbReference type="Pfam" id="PF00188">
    <property type="entry name" value="CAP"/>
    <property type="match status" value="1"/>
</dbReference>
<evidence type="ECO:0000313" key="3">
    <source>
        <dbReference type="EMBL" id="KXG77842.1"/>
    </source>
</evidence>
<dbReference type="Gene3D" id="3.40.33.10">
    <property type="entry name" value="CAP"/>
    <property type="match status" value="1"/>
</dbReference>
<dbReference type="Proteomes" id="UP000070427">
    <property type="component" value="Unassembled WGS sequence"/>
</dbReference>
<dbReference type="SUPFAM" id="SSF55797">
    <property type="entry name" value="PR-1-like"/>
    <property type="match status" value="1"/>
</dbReference>
<dbReference type="PANTHER" id="PTHR31157">
    <property type="entry name" value="SCP DOMAIN-CONTAINING PROTEIN"/>
    <property type="match status" value="1"/>
</dbReference>
<dbReference type="OrthoDB" id="9783944at2"/>
<dbReference type="RefSeq" id="WP_083515038.1">
    <property type="nucleotide sequence ID" value="NZ_LOED01000007.1"/>
</dbReference>
<evidence type="ECO:0000256" key="1">
    <source>
        <dbReference type="SAM" id="MobiDB-lite"/>
    </source>
</evidence>
<dbReference type="EMBL" id="LOED01000007">
    <property type="protein sequence ID" value="KXG77842.1"/>
    <property type="molecule type" value="Genomic_DNA"/>
</dbReference>
<name>A0A140LBB7_9FIRM</name>
<keyword evidence="4" id="KW-1185">Reference proteome</keyword>
<feature type="domain" description="SCP" evidence="2">
    <location>
        <begin position="97"/>
        <end position="212"/>
    </location>
</feature>
<dbReference type="CDD" id="cd05379">
    <property type="entry name" value="CAP_bacterial"/>
    <property type="match status" value="1"/>
</dbReference>